<keyword evidence="3" id="KW-1185">Reference proteome</keyword>
<dbReference type="PANTHER" id="PTHR24148:SF73">
    <property type="entry name" value="HET DOMAIN PROTEIN (AFU_ORTHOLOGUE AFUA_8G01020)"/>
    <property type="match status" value="1"/>
</dbReference>
<evidence type="ECO:0000313" key="3">
    <source>
        <dbReference type="Proteomes" id="UP001166286"/>
    </source>
</evidence>
<gene>
    <name evidence="2" type="ORF">JMJ35_001408</name>
</gene>
<proteinExistence type="predicted"/>
<name>A0AA39R8H5_9LECA</name>
<dbReference type="Pfam" id="PF26639">
    <property type="entry name" value="Het-6_barrel"/>
    <property type="match status" value="1"/>
</dbReference>
<comment type="caution">
    <text evidence="2">The sequence shown here is derived from an EMBL/GenBank/DDBJ whole genome shotgun (WGS) entry which is preliminary data.</text>
</comment>
<dbReference type="PANTHER" id="PTHR24148">
    <property type="entry name" value="ANKYRIN REPEAT DOMAIN-CONTAINING PROTEIN 39 HOMOLOG-RELATED"/>
    <property type="match status" value="1"/>
</dbReference>
<feature type="domain" description="Heterokaryon incompatibility" evidence="1">
    <location>
        <begin position="52"/>
        <end position="139"/>
    </location>
</feature>
<dbReference type="AlphaFoldDB" id="A0AA39R8H5"/>
<reference evidence="2" key="1">
    <citation type="submission" date="2023-03" db="EMBL/GenBank/DDBJ databases">
        <title>Complete genome of Cladonia borealis.</title>
        <authorList>
            <person name="Park H."/>
        </authorList>
    </citation>
    <scope>NUCLEOTIDE SEQUENCE</scope>
    <source>
        <strain evidence="2">ANT050790</strain>
    </source>
</reference>
<dbReference type="InterPro" id="IPR052895">
    <property type="entry name" value="HetReg/Transcr_Mod"/>
</dbReference>
<accession>A0AA39R8H5</accession>
<dbReference type="Proteomes" id="UP001166286">
    <property type="component" value="Unassembled WGS sequence"/>
</dbReference>
<dbReference type="Pfam" id="PF06985">
    <property type="entry name" value="HET"/>
    <property type="match status" value="1"/>
</dbReference>
<dbReference type="InterPro" id="IPR010730">
    <property type="entry name" value="HET"/>
</dbReference>
<evidence type="ECO:0000313" key="2">
    <source>
        <dbReference type="EMBL" id="KAK0516805.1"/>
    </source>
</evidence>
<organism evidence="2 3">
    <name type="scientific">Cladonia borealis</name>
    <dbReference type="NCBI Taxonomy" id="184061"/>
    <lineage>
        <taxon>Eukaryota</taxon>
        <taxon>Fungi</taxon>
        <taxon>Dikarya</taxon>
        <taxon>Ascomycota</taxon>
        <taxon>Pezizomycotina</taxon>
        <taxon>Lecanoromycetes</taxon>
        <taxon>OSLEUM clade</taxon>
        <taxon>Lecanoromycetidae</taxon>
        <taxon>Lecanorales</taxon>
        <taxon>Lecanorineae</taxon>
        <taxon>Cladoniaceae</taxon>
        <taxon>Cladonia</taxon>
    </lineage>
</organism>
<protein>
    <recommendedName>
        <fullName evidence="1">Heterokaryon incompatibility domain-containing protein</fullName>
    </recommendedName>
</protein>
<evidence type="ECO:0000259" key="1">
    <source>
        <dbReference type="Pfam" id="PF06985"/>
    </source>
</evidence>
<sequence>MAIKSDNLYTARSLPLGTKQIRVSHTKAGDESDQIQGTLRHLNLDTQPPPQYECVSYVWGNSELAKSATINEKNVIIQKNLYDALRYIRSKTKRVVIWADAICINQSDVDEKSYQVALMAEIYRQCSKVHIWLGMPKPGSLTGNPFEFLEHFVKGKHYYDFPGLHRDNLAGCWTWKENEACSNILKRFYSEISVMFGTWTIKWDYILKSNRMKNRHTDGPEQCCKEAVNVFTPHEISSINEWMWHPGRGQRFMDVLRGDSSPTWFYQAILAFSSRHCLDPRDKIYSMLSLATHPSYQGFRPNYQEDVSIVYIDIFTRMVCETDGNFTCFMGGGFGSLMAGLPSWVRDLSQARPLGVVAVEERRILYVTLYQASITQPLQPVWNEKREPHYRGTYAETVKAVGLHVAADDTVFREVFGSWLGLCMEVMGTCDPRMLRITFLRIICGDVCKTLNGSAVFRRAKETDFPEDAWDRLIDGDITALDPRAYGWGLNFAVRGRCLFTTYSGKMGLCYPNTLPGDEVWVMSGIRVPFVVRPLEQADAGCAGKYSFLGDCFLDGIMDGELGETERSMSRPIIMI</sequence>
<dbReference type="EMBL" id="JAFEKC020000002">
    <property type="protein sequence ID" value="KAK0516805.1"/>
    <property type="molecule type" value="Genomic_DNA"/>
</dbReference>